<dbReference type="GO" id="GO:0006493">
    <property type="term" value="P:protein O-linked glycosylation"/>
    <property type="evidence" value="ECO:0007669"/>
    <property type="project" value="TreeGrafter"/>
</dbReference>
<evidence type="ECO:0008006" key="13">
    <source>
        <dbReference type="Google" id="ProtNLM"/>
    </source>
</evidence>
<evidence type="ECO:0000256" key="2">
    <source>
        <dbReference type="ARBA" id="ARBA00009105"/>
    </source>
</evidence>
<evidence type="ECO:0000256" key="5">
    <source>
        <dbReference type="ARBA" id="ARBA00022692"/>
    </source>
</evidence>
<evidence type="ECO:0000256" key="10">
    <source>
        <dbReference type="SAM" id="Phobius"/>
    </source>
</evidence>
<keyword evidence="4" id="KW-0808">Transferase</keyword>
<evidence type="ECO:0000256" key="7">
    <source>
        <dbReference type="ARBA" id="ARBA00022989"/>
    </source>
</evidence>
<dbReference type="InterPro" id="IPR029044">
    <property type="entry name" value="Nucleotide-diphossugar_trans"/>
</dbReference>
<feature type="transmembrane region" description="Helical" evidence="10">
    <location>
        <begin position="15"/>
        <end position="35"/>
    </location>
</feature>
<evidence type="ECO:0000256" key="8">
    <source>
        <dbReference type="ARBA" id="ARBA00023136"/>
    </source>
</evidence>
<keyword evidence="9" id="KW-0325">Glycoprotein</keyword>
<protein>
    <recommendedName>
        <fullName evidence="13">Nucleotide-diphospho-sugar transferase</fullName>
    </recommendedName>
</protein>
<dbReference type="VEuPathDB" id="FungiDB:AeMF1_012134"/>
<reference evidence="11 12" key="1">
    <citation type="submission" date="2019-07" db="EMBL/GenBank/DDBJ databases">
        <title>Genomics analysis of Aphanomyces spp. identifies a new class of oomycete effector associated with host adaptation.</title>
        <authorList>
            <person name="Gaulin E."/>
        </authorList>
    </citation>
    <scope>NUCLEOTIDE SEQUENCE [LARGE SCALE GENOMIC DNA]</scope>
    <source>
        <strain evidence="11 12">ATCC 201684</strain>
    </source>
</reference>
<comment type="caution">
    <text evidence="11">The sequence shown here is derived from an EMBL/GenBank/DDBJ whole genome shotgun (WGS) entry which is preliminary data.</text>
</comment>
<name>A0A6G0WDX6_9STRA</name>
<dbReference type="PANTHER" id="PTHR31392">
    <property type="entry name" value="ALPHA-1,3-MANNOSYLTRANSFERASE MNN1-RELATED"/>
    <property type="match status" value="1"/>
</dbReference>
<dbReference type="SUPFAM" id="SSF53448">
    <property type="entry name" value="Nucleotide-diphospho-sugar transferases"/>
    <property type="match status" value="1"/>
</dbReference>
<comment type="subcellular location">
    <subcellularLocation>
        <location evidence="1">Membrane</location>
        <topology evidence="1">Single-pass type II membrane protein</topology>
    </subcellularLocation>
</comment>
<dbReference type="Proteomes" id="UP000481153">
    <property type="component" value="Unassembled WGS sequence"/>
</dbReference>
<evidence type="ECO:0000313" key="12">
    <source>
        <dbReference type="Proteomes" id="UP000481153"/>
    </source>
</evidence>
<dbReference type="GO" id="GO:0000033">
    <property type="term" value="F:alpha-1,3-mannosyltransferase activity"/>
    <property type="evidence" value="ECO:0007669"/>
    <property type="project" value="TreeGrafter"/>
</dbReference>
<dbReference type="InterPro" id="IPR022751">
    <property type="entry name" value="Alpha_mannosyltransferase"/>
</dbReference>
<keyword evidence="7 10" id="KW-1133">Transmembrane helix</keyword>
<evidence type="ECO:0000256" key="9">
    <source>
        <dbReference type="ARBA" id="ARBA00023180"/>
    </source>
</evidence>
<dbReference type="AlphaFoldDB" id="A0A6G0WDX6"/>
<gene>
    <name evidence="11" type="ORF">Ae201684_016002</name>
</gene>
<evidence type="ECO:0000256" key="1">
    <source>
        <dbReference type="ARBA" id="ARBA00004606"/>
    </source>
</evidence>
<evidence type="ECO:0000256" key="4">
    <source>
        <dbReference type="ARBA" id="ARBA00022679"/>
    </source>
</evidence>
<dbReference type="PANTHER" id="PTHR31392:SF1">
    <property type="entry name" value="ALPHA-1,3-MANNOSYLTRANSFERASE MNN1-RELATED"/>
    <property type="match status" value="1"/>
</dbReference>
<evidence type="ECO:0000256" key="6">
    <source>
        <dbReference type="ARBA" id="ARBA00022968"/>
    </source>
</evidence>
<sequence>MARGESTASWWQRRYIVVLLLFLAVYAIILVMFMPDMSFVLNDSPVSRQKLIRSTPSARGIVICLFDAMIPMTVSLVQELRALGYKDLIQMYHCDGELSNVSQRLLRDYDSNIEIIDGCREMVALGKLRKDQMAGYRSFWLKPLALVHTRLDEVIIMDADDLVFQNPSRLFDVPGYQETGTIFFYDREILKKEFLNNAYENQPNLHALVETFDYAHYGLKKNLSQHLLSSLAWAGDAAHEQDSSIVVVKKSVAPMAIDVLWHLLEQDRKRIGFSYGDKELFWLAYELAQKPYYFSPWANSGAARDDDMTKHPDTLCGGLVQFMPLETEQSEVLHINGGYIFNPYKDHKIESMTDPEARIQELLAQVPSFISKRRKRSRPLNKADDDKDPLGSWAQECLVHRGSQAMRPQDVLSIQQRIKNAVRVAVVQQQMINATASS</sequence>
<keyword evidence="8 10" id="KW-0472">Membrane</keyword>
<evidence type="ECO:0000313" key="11">
    <source>
        <dbReference type="EMBL" id="KAF0725526.1"/>
    </source>
</evidence>
<keyword evidence="12" id="KW-1185">Reference proteome</keyword>
<evidence type="ECO:0000256" key="3">
    <source>
        <dbReference type="ARBA" id="ARBA00022676"/>
    </source>
</evidence>
<dbReference type="GO" id="GO:0016020">
    <property type="term" value="C:membrane"/>
    <property type="evidence" value="ECO:0007669"/>
    <property type="project" value="UniProtKB-SubCell"/>
</dbReference>
<comment type="similarity">
    <text evidence="2">Belongs to the MNN1/MNT family.</text>
</comment>
<dbReference type="EMBL" id="VJMJ01000239">
    <property type="protein sequence ID" value="KAF0725526.1"/>
    <property type="molecule type" value="Genomic_DNA"/>
</dbReference>
<keyword evidence="5 10" id="KW-0812">Transmembrane</keyword>
<accession>A0A6G0WDX6</accession>
<keyword evidence="6" id="KW-0735">Signal-anchor</keyword>
<keyword evidence="3" id="KW-0328">Glycosyltransferase</keyword>
<dbReference type="GO" id="GO:0005794">
    <property type="term" value="C:Golgi apparatus"/>
    <property type="evidence" value="ECO:0007669"/>
    <property type="project" value="TreeGrafter"/>
</dbReference>
<proteinExistence type="inferred from homology"/>
<dbReference type="Pfam" id="PF11051">
    <property type="entry name" value="Mannosyl_trans3"/>
    <property type="match status" value="1"/>
</dbReference>
<organism evidence="11 12">
    <name type="scientific">Aphanomyces euteiches</name>
    <dbReference type="NCBI Taxonomy" id="100861"/>
    <lineage>
        <taxon>Eukaryota</taxon>
        <taxon>Sar</taxon>
        <taxon>Stramenopiles</taxon>
        <taxon>Oomycota</taxon>
        <taxon>Saprolegniomycetes</taxon>
        <taxon>Saprolegniales</taxon>
        <taxon>Verrucalvaceae</taxon>
        <taxon>Aphanomyces</taxon>
    </lineage>
</organism>